<reference evidence="2" key="1">
    <citation type="submission" date="2014-09" db="EMBL/GenBank/DDBJ databases">
        <title>Genome sequence of the luminous mushroom Mycena chlorophos for searching fungal bioluminescence genes.</title>
        <authorList>
            <person name="Tanaka Y."/>
            <person name="Kasuga D."/>
            <person name="Oba Y."/>
            <person name="Hase S."/>
            <person name="Sato K."/>
            <person name="Oba Y."/>
            <person name="Sakakibara Y."/>
        </authorList>
    </citation>
    <scope>NUCLEOTIDE SEQUENCE</scope>
</reference>
<feature type="compositionally biased region" description="Polar residues" evidence="1">
    <location>
        <begin position="413"/>
        <end position="425"/>
    </location>
</feature>
<feature type="region of interest" description="Disordered" evidence="1">
    <location>
        <begin position="808"/>
        <end position="872"/>
    </location>
</feature>
<keyword evidence="3" id="KW-1185">Reference proteome</keyword>
<feature type="compositionally biased region" description="Acidic residues" evidence="1">
    <location>
        <begin position="562"/>
        <end position="571"/>
    </location>
</feature>
<dbReference type="EMBL" id="DF838908">
    <property type="protein sequence ID" value="GAT43378.1"/>
    <property type="molecule type" value="Genomic_DNA"/>
</dbReference>
<proteinExistence type="predicted"/>
<protein>
    <submittedName>
        <fullName evidence="2">Uncharacterized protein</fullName>
    </submittedName>
</protein>
<feature type="compositionally biased region" description="Basic residues" evidence="1">
    <location>
        <begin position="50"/>
        <end position="73"/>
    </location>
</feature>
<feature type="compositionally biased region" description="Basic and acidic residues" evidence="1">
    <location>
        <begin position="524"/>
        <end position="534"/>
    </location>
</feature>
<evidence type="ECO:0000313" key="2">
    <source>
        <dbReference type="EMBL" id="GAT43378.1"/>
    </source>
</evidence>
<feature type="compositionally biased region" description="Basic and acidic residues" evidence="1">
    <location>
        <begin position="572"/>
        <end position="593"/>
    </location>
</feature>
<feature type="compositionally biased region" description="Low complexity" evidence="1">
    <location>
        <begin position="133"/>
        <end position="166"/>
    </location>
</feature>
<feature type="compositionally biased region" description="Low complexity" evidence="1">
    <location>
        <begin position="9"/>
        <end position="28"/>
    </location>
</feature>
<gene>
    <name evidence="2" type="ORF">MCHLO_01060</name>
</gene>
<feature type="region of interest" description="Disordered" evidence="1">
    <location>
        <begin position="224"/>
        <end position="381"/>
    </location>
</feature>
<feature type="region of interest" description="Disordered" evidence="1">
    <location>
        <begin position="406"/>
        <end position="429"/>
    </location>
</feature>
<feature type="compositionally biased region" description="Polar residues" evidence="1">
    <location>
        <begin position="843"/>
        <end position="856"/>
    </location>
</feature>
<feature type="region of interest" description="Disordered" evidence="1">
    <location>
        <begin position="659"/>
        <end position="724"/>
    </location>
</feature>
<evidence type="ECO:0000256" key="1">
    <source>
        <dbReference type="SAM" id="MobiDB-lite"/>
    </source>
</evidence>
<feature type="region of interest" description="Disordered" evidence="1">
    <location>
        <begin position="1"/>
        <end position="166"/>
    </location>
</feature>
<dbReference type="Proteomes" id="UP000815677">
    <property type="component" value="Unassembled WGS sequence"/>
</dbReference>
<organism evidence="2 3">
    <name type="scientific">Mycena chlorophos</name>
    <name type="common">Agaric fungus</name>
    <name type="synonym">Agaricus chlorophos</name>
    <dbReference type="NCBI Taxonomy" id="658473"/>
    <lineage>
        <taxon>Eukaryota</taxon>
        <taxon>Fungi</taxon>
        <taxon>Dikarya</taxon>
        <taxon>Basidiomycota</taxon>
        <taxon>Agaricomycotina</taxon>
        <taxon>Agaricomycetes</taxon>
        <taxon>Agaricomycetidae</taxon>
        <taxon>Agaricales</taxon>
        <taxon>Marasmiineae</taxon>
        <taxon>Mycenaceae</taxon>
        <taxon>Mycena</taxon>
    </lineage>
</organism>
<feature type="compositionally biased region" description="Basic and acidic residues" evidence="1">
    <location>
        <begin position="268"/>
        <end position="285"/>
    </location>
</feature>
<sequence>MSSDRRTRSASQAPAGADAPSGSSSSRPATRRRTQMADALTRQREPPQRGTKRKSTNSSRKKPSGNGKTRRPAKVPEQVPEEDEEAQPSRKKARVVDEGSMSPLTSATEEDEPEGVVPNTTLTAAVQEPSGENNDLADASATDNTSATQNTSATDPTSAIDDALATDNATDNTSAIAHATGAGDHDASGILDASAIIPPPVVPQPPVVSEPTAVDPDVLMQEAVPLGAPPIPDSPASPDGMATVPHDINMDDVEVQWQAAAQVDDVDDGKNGSDDHLKADDHGDDTGGMSLSLSEIDRAREEEMSLSDAARARRTPRSSDDDVSDSDVNVNVRHPVSDGVSKHSSGSESDFQEDSNDEESSDEESDDEASDTGVVPTSKNAAVVPKPDVAVNVPLASAAAVVTPPPARIPERSASSVAADRNSTPWAEGGEWSHEYRVYARGDFSSYWDPRQAKWRGWTDWDGEVYPPQYEPVVRADPPWIPDDDDIPTFTPRKKRVSRALPPEWAAQFPPGYGHASSDEDDFLDARPTYEEVKYMMTRRPHKPGPPPAPKRRKNTSQPAAMEEDDDDEVQIVDKKARRREASQKYKAEHPGEVKSSGVESQQWRRDQIVFARSKNIATRIGDKARPMSEIRADLRAQGFDPLNRAMIQNDPIVRATKRVKKERTDADDAAALHARPSRVKSAAFVRDNSDDDPPPSRPTSMAPRTNVEQRVETAAPLPVPQPAPNRVFVLPAACPFPYPQKERRVYEWVDHGETLSGDPKGFSIWVDEDGGYFYFASPSGKKRAGATRVLRGSFHIPADRYQRDEGGFLGGLLDVDNNSDEEDPPSSPPHSRHNAALGQQEPGPSSTAAGSSKNANDAGASSGKPRKSKTR</sequence>
<feature type="non-terminal residue" evidence="2">
    <location>
        <position position="872"/>
    </location>
</feature>
<feature type="compositionally biased region" description="Acidic residues" evidence="1">
    <location>
        <begin position="350"/>
        <end position="370"/>
    </location>
</feature>
<name>A0ABQ0KWQ7_MYCCL</name>
<accession>A0ABQ0KWQ7</accession>
<feature type="region of interest" description="Disordered" evidence="1">
    <location>
        <begin position="472"/>
        <end position="606"/>
    </location>
</feature>
<evidence type="ECO:0000313" key="3">
    <source>
        <dbReference type="Proteomes" id="UP000815677"/>
    </source>
</evidence>